<name>A0AA35LJJ8_9SAUR</name>
<sequence length="102" mass="11422">MYNASIASPRSTAGLFLINRRAFLCNLRCSSHYHQSPQQCNPEQRTGAGETEGDASNLLIGGKRRESWMLRTHRPNGMAYLLACLSLNGKAQLKKLLLIFRT</sequence>
<proteinExistence type="predicted"/>
<feature type="compositionally biased region" description="Polar residues" evidence="1">
    <location>
        <begin position="33"/>
        <end position="44"/>
    </location>
</feature>
<evidence type="ECO:0000313" key="3">
    <source>
        <dbReference type="Proteomes" id="UP001178461"/>
    </source>
</evidence>
<evidence type="ECO:0000313" key="2">
    <source>
        <dbReference type="EMBL" id="CAI5796724.1"/>
    </source>
</evidence>
<reference evidence="2" key="1">
    <citation type="submission" date="2022-12" db="EMBL/GenBank/DDBJ databases">
        <authorList>
            <person name="Alioto T."/>
            <person name="Alioto T."/>
            <person name="Gomez Garrido J."/>
        </authorList>
    </citation>
    <scope>NUCLEOTIDE SEQUENCE</scope>
</reference>
<accession>A0AA35LJJ8</accession>
<dbReference type="Proteomes" id="UP001178461">
    <property type="component" value="Chromosome 17"/>
</dbReference>
<protein>
    <submittedName>
        <fullName evidence="2">Uncharacterized protein</fullName>
    </submittedName>
</protein>
<dbReference type="EMBL" id="OX395142">
    <property type="protein sequence ID" value="CAI5796724.1"/>
    <property type="molecule type" value="Genomic_DNA"/>
</dbReference>
<evidence type="ECO:0000256" key="1">
    <source>
        <dbReference type="SAM" id="MobiDB-lite"/>
    </source>
</evidence>
<organism evidence="2 3">
    <name type="scientific">Podarcis lilfordi</name>
    <name type="common">Lilford's wall lizard</name>
    <dbReference type="NCBI Taxonomy" id="74358"/>
    <lineage>
        <taxon>Eukaryota</taxon>
        <taxon>Metazoa</taxon>
        <taxon>Chordata</taxon>
        <taxon>Craniata</taxon>
        <taxon>Vertebrata</taxon>
        <taxon>Euteleostomi</taxon>
        <taxon>Lepidosauria</taxon>
        <taxon>Squamata</taxon>
        <taxon>Bifurcata</taxon>
        <taxon>Unidentata</taxon>
        <taxon>Episquamata</taxon>
        <taxon>Laterata</taxon>
        <taxon>Lacertibaenia</taxon>
        <taxon>Lacertidae</taxon>
        <taxon>Podarcis</taxon>
    </lineage>
</organism>
<keyword evidence="3" id="KW-1185">Reference proteome</keyword>
<dbReference type="AlphaFoldDB" id="A0AA35LJJ8"/>
<gene>
    <name evidence="2" type="ORF">PODLI_1B018454</name>
</gene>
<feature type="region of interest" description="Disordered" evidence="1">
    <location>
        <begin position="33"/>
        <end position="56"/>
    </location>
</feature>